<dbReference type="PANTHER" id="PTHR43364">
    <property type="entry name" value="NADH-SPECIFIC METHYLGLYOXAL REDUCTASE-RELATED"/>
    <property type="match status" value="1"/>
</dbReference>
<dbReference type="RefSeq" id="WP_126596913.1">
    <property type="nucleotide sequence ID" value="NZ_BIFQ01000001.1"/>
</dbReference>
<dbReference type="PRINTS" id="PR00069">
    <property type="entry name" value="ALDKETRDTASE"/>
</dbReference>
<dbReference type="GO" id="GO:0016491">
    <property type="term" value="F:oxidoreductase activity"/>
    <property type="evidence" value="ECO:0007669"/>
    <property type="project" value="UniProtKB-KW"/>
</dbReference>
<evidence type="ECO:0000259" key="2">
    <source>
        <dbReference type="Pfam" id="PF00248"/>
    </source>
</evidence>
<evidence type="ECO:0000313" key="3">
    <source>
        <dbReference type="EMBL" id="GCE05908.1"/>
    </source>
</evidence>
<dbReference type="InterPro" id="IPR036812">
    <property type="entry name" value="NAD(P)_OxRdtase_dom_sf"/>
</dbReference>
<dbReference type="Pfam" id="PF00248">
    <property type="entry name" value="Aldo_ket_red"/>
    <property type="match status" value="1"/>
</dbReference>
<comment type="caution">
    <text evidence="3">The sequence shown here is derived from an EMBL/GenBank/DDBJ whole genome shotgun (WGS) entry which is preliminary data.</text>
</comment>
<organism evidence="3 4">
    <name type="scientific">Dictyobacter aurantiacus</name>
    <dbReference type="NCBI Taxonomy" id="1936993"/>
    <lineage>
        <taxon>Bacteria</taxon>
        <taxon>Bacillati</taxon>
        <taxon>Chloroflexota</taxon>
        <taxon>Ktedonobacteria</taxon>
        <taxon>Ktedonobacterales</taxon>
        <taxon>Dictyobacteraceae</taxon>
        <taxon>Dictyobacter</taxon>
    </lineage>
</organism>
<dbReference type="AlphaFoldDB" id="A0A401ZGU2"/>
<dbReference type="PANTHER" id="PTHR43364:SF6">
    <property type="entry name" value="OXIDOREDUCTASE-RELATED"/>
    <property type="match status" value="1"/>
</dbReference>
<gene>
    <name evidence="3" type="ORF">KDAU_32370</name>
</gene>
<sequence length="317" mass="34886">MITRKVGRTDLEVSALCLGGNVFGWTCDEPTSFSVLDTFVEGGGNFVDTADAYSAWVPGHSGGESEEVLGKWLKQRKNRERMIIATKVGASMGNGGKGLSRQHIMQGVEDSLRRLQTDYIDLYQAHVDDESVPLEETLEAFNDLIKAGKVRYIGASNYTAARLTTALRVSLQQGYGRYECIQPPYHLLNRATYESEIEPLCLEQEIGVITYSSLASGFLTGKYRSGQDLPSTPRAQGIQKNYMNEKGFKVLDQLERIAHEHDASIAQVALSWIISRPGITAPIASATSVEQTREMLQSVSLRLTQEEGEALDQVSAS</sequence>
<dbReference type="InterPro" id="IPR020471">
    <property type="entry name" value="AKR"/>
</dbReference>
<dbReference type="EMBL" id="BIFQ01000001">
    <property type="protein sequence ID" value="GCE05908.1"/>
    <property type="molecule type" value="Genomic_DNA"/>
</dbReference>
<dbReference type="GO" id="GO:0005829">
    <property type="term" value="C:cytosol"/>
    <property type="evidence" value="ECO:0007669"/>
    <property type="project" value="UniProtKB-ARBA"/>
</dbReference>
<accession>A0A401ZGU2</accession>
<dbReference type="SUPFAM" id="SSF51430">
    <property type="entry name" value="NAD(P)-linked oxidoreductase"/>
    <property type="match status" value="1"/>
</dbReference>
<dbReference type="OrthoDB" id="9773828at2"/>
<evidence type="ECO:0000256" key="1">
    <source>
        <dbReference type="ARBA" id="ARBA00023002"/>
    </source>
</evidence>
<dbReference type="InterPro" id="IPR023210">
    <property type="entry name" value="NADP_OxRdtase_dom"/>
</dbReference>
<keyword evidence="1" id="KW-0560">Oxidoreductase</keyword>
<dbReference type="Proteomes" id="UP000287224">
    <property type="component" value="Unassembled WGS sequence"/>
</dbReference>
<keyword evidence="4" id="KW-1185">Reference proteome</keyword>
<dbReference type="InterPro" id="IPR050523">
    <property type="entry name" value="AKR_Detox_Biosynth"/>
</dbReference>
<dbReference type="Gene3D" id="3.20.20.100">
    <property type="entry name" value="NADP-dependent oxidoreductase domain"/>
    <property type="match status" value="1"/>
</dbReference>
<evidence type="ECO:0000313" key="4">
    <source>
        <dbReference type="Proteomes" id="UP000287224"/>
    </source>
</evidence>
<dbReference type="FunFam" id="3.20.20.100:FF:000004">
    <property type="entry name" value="Oxidoreductase, aldo/keto reductase"/>
    <property type="match status" value="1"/>
</dbReference>
<reference evidence="4" key="1">
    <citation type="submission" date="2018-12" db="EMBL/GenBank/DDBJ databases">
        <title>Tengunoibacter tsumagoiensis gen. nov., sp. nov., Dictyobacter kobayashii sp. nov., D. alpinus sp. nov., and D. joshuensis sp. nov. and description of Dictyobacteraceae fam. nov. within the order Ktedonobacterales isolated from Tengu-no-mugimeshi.</title>
        <authorList>
            <person name="Wang C.M."/>
            <person name="Zheng Y."/>
            <person name="Sakai Y."/>
            <person name="Toyoda A."/>
            <person name="Minakuchi Y."/>
            <person name="Abe K."/>
            <person name="Yokota A."/>
            <person name="Yabe S."/>
        </authorList>
    </citation>
    <scope>NUCLEOTIDE SEQUENCE [LARGE SCALE GENOMIC DNA]</scope>
    <source>
        <strain evidence="4">S-27</strain>
    </source>
</reference>
<dbReference type="CDD" id="cd19081">
    <property type="entry name" value="AKR_AKR9C1"/>
    <property type="match status" value="1"/>
</dbReference>
<proteinExistence type="predicted"/>
<name>A0A401ZGU2_9CHLR</name>
<protein>
    <submittedName>
        <fullName evidence="3">Oxidoreductase</fullName>
    </submittedName>
</protein>
<feature type="domain" description="NADP-dependent oxidoreductase" evidence="2">
    <location>
        <begin position="16"/>
        <end position="315"/>
    </location>
</feature>